<reference evidence="11" key="1">
    <citation type="submission" date="2020-07" db="EMBL/GenBank/DDBJ databases">
        <authorList>
            <person name="Nazaruddin N."/>
        </authorList>
    </citation>
    <scope>NUCLEOTIDE SEQUENCE</scope>
</reference>
<comment type="subcellular location">
    <subcellularLocation>
        <location evidence="1">Cell membrane</location>
        <topology evidence="1">Multi-pass membrane protein</topology>
    </subcellularLocation>
</comment>
<evidence type="ECO:0000256" key="1">
    <source>
        <dbReference type="ARBA" id="ARBA00004651"/>
    </source>
</evidence>
<dbReference type="OrthoDB" id="7616142at2759"/>
<dbReference type="GO" id="GO:0005886">
    <property type="term" value="C:plasma membrane"/>
    <property type="evidence" value="ECO:0007669"/>
    <property type="project" value="UniProtKB-SubCell"/>
</dbReference>
<dbReference type="Pfam" id="PF02949">
    <property type="entry name" value="7tm_6"/>
    <property type="match status" value="1"/>
</dbReference>
<evidence type="ECO:0000256" key="10">
    <source>
        <dbReference type="SAM" id="Phobius"/>
    </source>
</evidence>
<dbReference type="Proteomes" id="UP000752696">
    <property type="component" value="Unassembled WGS sequence"/>
</dbReference>
<keyword evidence="7 10" id="KW-0472">Membrane</keyword>
<organism evidence="11 12">
    <name type="scientific">Heterotrigona itama</name>
    <dbReference type="NCBI Taxonomy" id="395501"/>
    <lineage>
        <taxon>Eukaryota</taxon>
        <taxon>Metazoa</taxon>
        <taxon>Ecdysozoa</taxon>
        <taxon>Arthropoda</taxon>
        <taxon>Hexapoda</taxon>
        <taxon>Insecta</taxon>
        <taxon>Pterygota</taxon>
        <taxon>Neoptera</taxon>
        <taxon>Endopterygota</taxon>
        <taxon>Hymenoptera</taxon>
        <taxon>Apocrita</taxon>
        <taxon>Aculeata</taxon>
        <taxon>Apoidea</taxon>
        <taxon>Anthophila</taxon>
        <taxon>Apidae</taxon>
        <taxon>Heterotrigona</taxon>
    </lineage>
</organism>
<evidence type="ECO:0000256" key="6">
    <source>
        <dbReference type="ARBA" id="ARBA00022989"/>
    </source>
</evidence>
<evidence type="ECO:0000256" key="7">
    <source>
        <dbReference type="ARBA" id="ARBA00023136"/>
    </source>
</evidence>
<dbReference type="PANTHER" id="PTHR21137:SF35">
    <property type="entry name" value="ODORANT RECEPTOR 19A-RELATED"/>
    <property type="match status" value="1"/>
</dbReference>
<dbReference type="AlphaFoldDB" id="A0A6V7GT69"/>
<keyword evidence="3" id="KW-0716">Sensory transduction</keyword>
<keyword evidence="12" id="KW-1185">Reference proteome</keyword>
<keyword evidence="4 10" id="KW-0812">Transmembrane</keyword>
<evidence type="ECO:0000256" key="4">
    <source>
        <dbReference type="ARBA" id="ARBA00022692"/>
    </source>
</evidence>
<dbReference type="PANTHER" id="PTHR21137">
    <property type="entry name" value="ODORANT RECEPTOR"/>
    <property type="match status" value="1"/>
</dbReference>
<comment type="caution">
    <text evidence="11">The sequence shown here is derived from an EMBL/GenBank/DDBJ whole genome shotgun (WGS) entry which is preliminary data.</text>
</comment>
<protein>
    <submittedName>
        <fullName evidence="11">Uncharacterized protein</fullName>
    </submittedName>
</protein>
<accession>A0A6V7GT69</accession>
<dbReference type="GO" id="GO:0007165">
    <property type="term" value="P:signal transduction"/>
    <property type="evidence" value="ECO:0007669"/>
    <property type="project" value="UniProtKB-KW"/>
</dbReference>
<feature type="non-terminal residue" evidence="11">
    <location>
        <position position="1"/>
    </location>
</feature>
<name>A0A6V7GT69_9HYME</name>
<keyword evidence="8" id="KW-0675">Receptor</keyword>
<dbReference type="InterPro" id="IPR004117">
    <property type="entry name" value="7tm6_olfct_rcpt"/>
</dbReference>
<keyword evidence="5" id="KW-0552">Olfaction</keyword>
<keyword evidence="9" id="KW-0807">Transducer</keyword>
<evidence type="ECO:0000256" key="9">
    <source>
        <dbReference type="ARBA" id="ARBA00023224"/>
    </source>
</evidence>
<evidence type="ECO:0000313" key="11">
    <source>
        <dbReference type="EMBL" id="CAD1468672.1"/>
    </source>
</evidence>
<gene>
    <name evidence="11" type="ORF">MHI_LOCUS62989</name>
</gene>
<dbReference type="EMBL" id="CAJDYZ010001119">
    <property type="protein sequence ID" value="CAD1468672.1"/>
    <property type="molecule type" value="Genomic_DNA"/>
</dbReference>
<proteinExistence type="predicted"/>
<feature type="non-terminal residue" evidence="11">
    <location>
        <position position="115"/>
    </location>
</feature>
<sequence>VLSLYHIGITYFCFDNFLCILNLHVAAQFQILQYRISDITGLMNREKTLRKDQKFSANSSCFANKCYETFKKYIRQHQALIEYCKKLEEVFNLIVLVQILVFSMMICLHGYQILI</sequence>
<evidence type="ECO:0000256" key="5">
    <source>
        <dbReference type="ARBA" id="ARBA00022725"/>
    </source>
</evidence>
<evidence type="ECO:0000313" key="12">
    <source>
        <dbReference type="Proteomes" id="UP000752696"/>
    </source>
</evidence>
<keyword evidence="6 10" id="KW-1133">Transmembrane helix</keyword>
<feature type="transmembrane region" description="Helical" evidence="10">
    <location>
        <begin position="90"/>
        <end position="111"/>
    </location>
</feature>
<evidence type="ECO:0000256" key="8">
    <source>
        <dbReference type="ARBA" id="ARBA00023170"/>
    </source>
</evidence>
<dbReference type="GO" id="GO:0004984">
    <property type="term" value="F:olfactory receptor activity"/>
    <property type="evidence" value="ECO:0007669"/>
    <property type="project" value="InterPro"/>
</dbReference>
<evidence type="ECO:0000256" key="3">
    <source>
        <dbReference type="ARBA" id="ARBA00022606"/>
    </source>
</evidence>
<keyword evidence="2" id="KW-1003">Cell membrane</keyword>
<dbReference type="GO" id="GO:0005549">
    <property type="term" value="F:odorant binding"/>
    <property type="evidence" value="ECO:0007669"/>
    <property type="project" value="InterPro"/>
</dbReference>
<evidence type="ECO:0000256" key="2">
    <source>
        <dbReference type="ARBA" id="ARBA00022475"/>
    </source>
</evidence>